<protein>
    <recommendedName>
        <fullName evidence="1">DUF4283 domain-containing protein</fullName>
    </recommendedName>
</protein>
<dbReference type="EMBL" id="JANJYI010000008">
    <property type="protein sequence ID" value="KAK2637676.1"/>
    <property type="molecule type" value="Genomic_DNA"/>
</dbReference>
<dbReference type="PANTHER" id="PTHR31286:SF167">
    <property type="entry name" value="OS09G0268800 PROTEIN"/>
    <property type="match status" value="1"/>
</dbReference>
<evidence type="ECO:0000313" key="2">
    <source>
        <dbReference type="EMBL" id="KAK2637676.1"/>
    </source>
</evidence>
<dbReference type="PANTHER" id="PTHR31286">
    <property type="entry name" value="GLYCINE-RICH CELL WALL STRUCTURAL PROTEIN 1.8-LIKE"/>
    <property type="match status" value="1"/>
</dbReference>
<gene>
    <name evidence="2" type="ORF">Ddye_025471</name>
</gene>
<dbReference type="Pfam" id="PF14111">
    <property type="entry name" value="DUF4283"/>
    <property type="match status" value="1"/>
</dbReference>
<feature type="domain" description="DUF4283" evidence="1">
    <location>
        <begin position="36"/>
        <end position="110"/>
    </location>
</feature>
<evidence type="ECO:0000259" key="1">
    <source>
        <dbReference type="Pfam" id="PF14111"/>
    </source>
</evidence>
<reference evidence="2" key="1">
    <citation type="journal article" date="2023" name="Plant J.">
        <title>Genome sequences and population genomics provide insights into the demographic history, inbreeding, and mutation load of two 'living fossil' tree species of Dipteronia.</title>
        <authorList>
            <person name="Feng Y."/>
            <person name="Comes H.P."/>
            <person name="Chen J."/>
            <person name="Zhu S."/>
            <person name="Lu R."/>
            <person name="Zhang X."/>
            <person name="Li P."/>
            <person name="Qiu J."/>
            <person name="Olsen K.M."/>
            <person name="Qiu Y."/>
        </authorList>
    </citation>
    <scope>NUCLEOTIDE SEQUENCE</scope>
    <source>
        <strain evidence="2">KIB01</strain>
    </source>
</reference>
<name>A0AAD9TKF8_9ROSI</name>
<keyword evidence="3" id="KW-1185">Reference proteome</keyword>
<dbReference type="InterPro" id="IPR040256">
    <property type="entry name" value="At4g02000-like"/>
</dbReference>
<evidence type="ECO:0000313" key="3">
    <source>
        <dbReference type="Proteomes" id="UP001280121"/>
    </source>
</evidence>
<dbReference type="Proteomes" id="UP001280121">
    <property type="component" value="Unassembled WGS sequence"/>
</dbReference>
<organism evidence="2 3">
    <name type="scientific">Dipteronia dyeriana</name>
    <dbReference type="NCBI Taxonomy" id="168575"/>
    <lineage>
        <taxon>Eukaryota</taxon>
        <taxon>Viridiplantae</taxon>
        <taxon>Streptophyta</taxon>
        <taxon>Embryophyta</taxon>
        <taxon>Tracheophyta</taxon>
        <taxon>Spermatophyta</taxon>
        <taxon>Magnoliopsida</taxon>
        <taxon>eudicotyledons</taxon>
        <taxon>Gunneridae</taxon>
        <taxon>Pentapetalae</taxon>
        <taxon>rosids</taxon>
        <taxon>malvids</taxon>
        <taxon>Sapindales</taxon>
        <taxon>Sapindaceae</taxon>
        <taxon>Hippocastanoideae</taxon>
        <taxon>Acereae</taxon>
        <taxon>Dipteronia</taxon>
    </lineage>
</organism>
<dbReference type="InterPro" id="IPR025558">
    <property type="entry name" value="DUF4283"/>
</dbReference>
<comment type="caution">
    <text evidence="2">The sequence shown here is derived from an EMBL/GenBank/DDBJ whole genome shotgun (WGS) entry which is preliminary data.</text>
</comment>
<accession>A0AAD9TKF8</accession>
<dbReference type="AlphaFoldDB" id="A0AAD9TKF8"/>
<proteinExistence type="predicted"/>
<sequence length="163" mass="18677">MSDAEIAKLYENLSLADEDGAVLEMSEEASIDGIKDVDRSLVGKVLSSKKVNREAVKGLIEQIWNQFGRVEVESIGENLFLFYFNSKEERNRVFQIGLWHFGNNLIVLEKPVGPGNISKLDFNKVDFWIQIHDIPILCMNRRTTRWLAEQIGKVVEIPRISKE</sequence>